<organism evidence="2 3">
    <name type="scientific">Coilia grayii</name>
    <name type="common">Gray's grenadier anchovy</name>
    <dbReference type="NCBI Taxonomy" id="363190"/>
    <lineage>
        <taxon>Eukaryota</taxon>
        <taxon>Metazoa</taxon>
        <taxon>Chordata</taxon>
        <taxon>Craniata</taxon>
        <taxon>Vertebrata</taxon>
        <taxon>Euteleostomi</taxon>
        <taxon>Actinopterygii</taxon>
        <taxon>Neopterygii</taxon>
        <taxon>Teleostei</taxon>
        <taxon>Clupei</taxon>
        <taxon>Clupeiformes</taxon>
        <taxon>Clupeoidei</taxon>
        <taxon>Engraulidae</taxon>
        <taxon>Coilinae</taxon>
        <taxon>Coilia</taxon>
    </lineage>
</organism>
<sequence length="208" mass="23137">MKSAVAIPCRVLPRCHCCYYCQYLLSPALTRLLVGSVDMSSLLQLAHCLFVAHNPTSTHGQGQLSSTHTLSTVVPQWLVLEPLLFTIYTTSLDHINRSCGFSYHCYADDTQLYLSFQPDTTVSAGLSELSTWMREHHLQLNLSKTKLLVIPAQDSIRHNIKLNMGAVTVAQNKVALNLGIMIDDWLSFSDHIASVACVCTKLEKSDRT</sequence>
<evidence type="ECO:0000313" key="3">
    <source>
        <dbReference type="Proteomes" id="UP001591681"/>
    </source>
</evidence>
<comment type="caution">
    <text evidence="2">The sequence shown here is derived from an EMBL/GenBank/DDBJ whole genome shotgun (WGS) entry which is preliminary data.</text>
</comment>
<keyword evidence="3" id="KW-1185">Reference proteome</keyword>
<dbReference type="AlphaFoldDB" id="A0ABD1KG93"/>
<dbReference type="EMBL" id="JBHFQA010000006">
    <property type="protein sequence ID" value="KAL2098087.1"/>
    <property type="molecule type" value="Genomic_DNA"/>
</dbReference>
<reference evidence="2 3" key="1">
    <citation type="submission" date="2024-09" db="EMBL/GenBank/DDBJ databases">
        <title>A chromosome-level genome assembly of Gray's grenadier anchovy, Coilia grayii.</title>
        <authorList>
            <person name="Fu Z."/>
        </authorList>
    </citation>
    <scope>NUCLEOTIDE SEQUENCE [LARGE SCALE GENOMIC DNA]</scope>
    <source>
        <strain evidence="2">G4</strain>
        <tissue evidence="2">Muscle</tissue>
    </source>
</reference>
<feature type="domain" description="Reverse transcriptase" evidence="1">
    <location>
        <begin position="1"/>
        <end position="182"/>
    </location>
</feature>
<evidence type="ECO:0000313" key="2">
    <source>
        <dbReference type="EMBL" id="KAL2098087.1"/>
    </source>
</evidence>
<evidence type="ECO:0000259" key="1">
    <source>
        <dbReference type="PROSITE" id="PS50878"/>
    </source>
</evidence>
<proteinExistence type="predicted"/>
<dbReference type="Proteomes" id="UP001591681">
    <property type="component" value="Unassembled WGS sequence"/>
</dbReference>
<dbReference type="InterPro" id="IPR000477">
    <property type="entry name" value="RT_dom"/>
</dbReference>
<protein>
    <recommendedName>
        <fullName evidence="1">Reverse transcriptase domain-containing protein</fullName>
    </recommendedName>
</protein>
<gene>
    <name evidence="2" type="ORF">ACEWY4_007294</name>
</gene>
<dbReference type="PROSITE" id="PS50878">
    <property type="entry name" value="RT_POL"/>
    <property type="match status" value="1"/>
</dbReference>
<accession>A0ABD1KG93</accession>
<dbReference type="PANTHER" id="PTHR33332">
    <property type="entry name" value="REVERSE TRANSCRIPTASE DOMAIN-CONTAINING PROTEIN"/>
    <property type="match status" value="1"/>
</dbReference>
<name>A0ABD1KG93_9TELE</name>
<dbReference type="Pfam" id="PF00078">
    <property type="entry name" value="RVT_1"/>
    <property type="match status" value="1"/>
</dbReference>